<dbReference type="AlphaFoldDB" id="A0AAV4UXJ1"/>
<evidence type="ECO:0000313" key="1">
    <source>
        <dbReference type="EMBL" id="GIY62454.1"/>
    </source>
</evidence>
<comment type="caution">
    <text evidence="1">The sequence shown here is derived from an EMBL/GenBank/DDBJ whole genome shotgun (WGS) entry which is preliminary data.</text>
</comment>
<organism evidence="1 2">
    <name type="scientific">Caerostris extrusa</name>
    <name type="common">Bark spider</name>
    <name type="synonym">Caerostris bankana</name>
    <dbReference type="NCBI Taxonomy" id="172846"/>
    <lineage>
        <taxon>Eukaryota</taxon>
        <taxon>Metazoa</taxon>
        <taxon>Ecdysozoa</taxon>
        <taxon>Arthropoda</taxon>
        <taxon>Chelicerata</taxon>
        <taxon>Arachnida</taxon>
        <taxon>Araneae</taxon>
        <taxon>Araneomorphae</taxon>
        <taxon>Entelegynae</taxon>
        <taxon>Araneoidea</taxon>
        <taxon>Araneidae</taxon>
        <taxon>Caerostris</taxon>
    </lineage>
</organism>
<reference evidence="1 2" key="1">
    <citation type="submission" date="2021-06" db="EMBL/GenBank/DDBJ databases">
        <title>Caerostris extrusa draft genome.</title>
        <authorList>
            <person name="Kono N."/>
            <person name="Arakawa K."/>
        </authorList>
    </citation>
    <scope>NUCLEOTIDE SEQUENCE [LARGE SCALE GENOMIC DNA]</scope>
</reference>
<sequence length="75" mass="8479">MGEKNVPATCREKKPGRFNHPISLICGAIGRHCVATGRMSRDQGMKMEARKLLTPSSPFSQRRRGWIFAFVNLTF</sequence>
<evidence type="ECO:0000313" key="2">
    <source>
        <dbReference type="Proteomes" id="UP001054945"/>
    </source>
</evidence>
<name>A0AAV4UXJ1_CAEEX</name>
<accession>A0AAV4UXJ1</accession>
<keyword evidence="2" id="KW-1185">Reference proteome</keyword>
<proteinExistence type="predicted"/>
<dbReference type="Proteomes" id="UP001054945">
    <property type="component" value="Unassembled WGS sequence"/>
</dbReference>
<gene>
    <name evidence="1" type="ORF">CEXT_720501</name>
</gene>
<dbReference type="EMBL" id="BPLR01013619">
    <property type="protein sequence ID" value="GIY62454.1"/>
    <property type="molecule type" value="Genomic_DNA"/>
</dbReference>
<protein>
    <submittedName>
        <fullName evidence="1">Uncharacterized protein</fullName>
    </submittedName>
</protein>